<dbReference type="InterPro" id="IPR010347">
    <property type="entry name" value="Tdp1"/>
</dbReference>
<feature type="binding site" evidence="10">
    <location>
        <position position="154"/>
    </location>
    <ligand>
        <name>substrate</name>
    </ligand>
</feature>
<evidence type="ECO:0000256" key="9">
    <source>
        <dbReference type="PIRSR" id="PIRSR610347-1"/>
    </source>
</evidence>
<dbReference type="Gene3D" id="3.30.870.10">
    <property type="entry name" value="Endonuclease Chain A"/>
    <property type="match status" value="2"/>
</dbReference>
<dbReference type="PANTHER" id="PTHR12415:SF0">
    <property type="entry name" value="TYROSYL-DNA PHOSPHODIESTERASE 1"/>
    <property type="match status" value="1"/>
</dbReference>
<evidence type="ECO:0000256" key="5">
    <source>
        <dbReference type="ARBA" id="ARBA00022801"/>
    </source>
</evidence>
<comment type="subcellular location">
    <subcellularLocation>
        <location evidence="1">Nucleus</location>
    </subcellularLocation>
</comment>
<proteinExistence type="inferred from homology"/>
<dbReference type="GO" id="GO:0005634">
    <property type="term" value="C:nucleus"/>
    <property type="evidence" value="ECO:0007669"/>
    <property type="project" value="UniProtKB-SubCell"/>
</dbReference>
<evidence type="ECO:0000256" key="3">
    <source>
        <dbReference type="ARBA" id="ARBA00022722"/>
    </source>
</evidence>
<evidence type="ECO:0000256" key="2">
    <source>
        <dbReference type="ARBA" id="ARBA00010205"/>
    </source>
</evidence>
<dbReference type="CDD" id="cd09123">
    <property type="entry name" value="PLDc_Tdp1_2"/>
    <property type="match status" value="1"/>
</dbReference>
<evidence type="ECO:0000256" key="11">
    <source>
        <dbReference type="PIRSR" id="PIRSR610347-3"/>
    </source>
</evidence>
<dbReference type="PANTHER" id="PTHR12415">
    <property type="entry name" value="TYROSYL-DNA PHOSPHODIESTERASE 1"/>
    <property type="match status" value="1"/>
</dbReference>
<accession>A0A0G4IXR8</accession>
<feature type="binding site" evidence="10">
    <location>
        <position position="372"/>
    </location>
    <ligand>
        <name>substrate</name>
    </ligand>
</feature>
<evidence type="ECO:0000256" key="8">
    <source>
        <dbReference type="ARBA" id="ARBA00023242"/>
    </source>
</evidence>
<evidence type="ECO:0000256" key="1">
    <source>
        <dbReference type="ARBA" id="ARBA00004123"/>
    </source>
</evidence>
<dbReference type="AlphaFoldDB" id="A0A0G4IXR8"/>
<keyword evidence="6" id="KW-0269">Exonuclease</keyword>
<dbReference type="GO" id="GO:0003697">
    <property type="term" value="F:single-stranded DNA binding"/>
    <property type="evidence" value="ECO:0007669"/>
    <property type="project" value="TreeGrafter"/>
</dbReference>
<keyword evidence="3" id="KW-0540">Nuclease</keyword>
<gene>
    <name evidence="12" type="ORF">PBRA_007837</name>
</gene>
<organism evidence="12 13">
    <name type="scientific">Plasmodiophora brassicae</name>
    <name type="common">Clubroot disease agent</name>
    <dbReference type="NCBI Taxonomy" id="37360"/>
    <lineage>
        <taxon>Eukaryota</taxon>
        <taxon>Sar</taxon>
        <taxon>Rhizaria</taxon>
        <taxon>Endomyxa</taxon>
        <taxon>Phytomyxea</taxon>
        <taxon>Plasmodiophorida</taxon>
        <taxon>Plasmodiophoridae</taxon>
        <taxon>Plasmodiophora</taxon>
    </lineage>
</organism>
<dbReference type="OMA" id="LYENAHI"/>
<dbReference type="GO" id="GO:0004527">
    <property type="term" value="F:exonuclease activity"/>
    <property type="evidence" value="ECO:0007669"/>
    <property type="project" value="UniProtKB-KW"/>
</dbReference>
<keyword evidence="4" id="KW-0227">DNA damage</keyword>
<feature type="active site" description="Nucleophile" evidence="9">
    <location>
        <position position="152"/>
    </location>
</feature>
<dbReference type="GO" id="GO:0003690">
    <property type="term" value="F:double-stranded DNA binding"/>
    <property type="evidence" value="ECO:0007669"/>
    <property type="project" value="TreeGrafter"/>
</dbReference>
<dbReference type="GO" id="GO:0017005">
    <property type="term" value="F:3'-tyrosyl-DNA phosphodiesterase activity"/>
    <property type="evidence" value="ECO:0007669"/>
    <property type="project" value="TreeGrafter"/>
</dbReference>
<evidence type="ECO:0000313" key="12">
    <source>
        <dbReference type="EMBL" id="CEP00103.1"/>
    </source>
</evidence>
<dbReference type="STRING" id="37360.A0A0G4IXR8"/>
<keyword evidence="5" id="KW-0378">Hydrolase</keyword>
<evidence type="ECO:0000256" key="6">
    <source>
        <dbReference type="ARBA" id="ARBA00022839"/>
    </source>
</evidence>
<name>A0A0G4IXR8_PLABS</name>
<protein>
    <recommendedName>
        <fullName evidence="14">PLD phosphodiesterase domain-containing protein</fullName>
    </recommendedName>
</protein>
<evidence type="ECO:0000256" key="7">
    <source>
        <dbReference type="ARBA" id="ARBA00023204"/>
    </source>
</evidence>
<reference evidence="12 13" key="1">
    <citation type="submission" date="2015-02" db="EMBL/GenBank/DDBJ databases">
        <authorList>
            <person name="Chooi Y.-H."/>
        </authorList>
    </citation>
    <scope>NUCLEOTIDE SEQUENCE [LARGE SCALE GENOMIC DNA]</scope>
    <source>
        <strain evidence="12">E3</strain>
    </source>
</reference>
<feature type="active site" description="Proton donor/acceptor" evidence="9">
    <location>
        <position position="370"/>
    </location>
</feature>
<dbReference type="GO" id="GO:0006281">
    <property type="term" value="P:DNA repair"/>
    <property type="evidence" value="ECO:0007669"/>
    <property type="project" value="UniProtKB-KW"/>
</dbReference>
<keyword evidence="13" id="KW-1185">Reference proteome</keyword>
<evidence type="ECO:0000256" key="4">
    <source>
        <dbReference type="ARBA" id="ARBA00022763"/>
    </source>
</evidence>
<dbReference type="Proteomes" id="UP000039324">
    <property type="component" value="Unassembled WGS sequence"/>
</dbReference>
<evidence type="ECO:0000256" key="10">
    <source>
        <dbReference type="PIRSR" id="PIRSR610347-2"/>
    </source>
</evidence>
<feature type="site" description="Interaction with DNA" evidence="11">
    <location>
        <position position="396"/>
    </location>
</feature>
<evidence type="ECO:0008006" key="14">
    <source>
        <dbReference type="Google" id="ProtNLM"/>
    </source>
</evidence>
<dbReference type="SUPFAM" id="SSF56024">
    <property type="entry name" value="Phospholipase D/nuclease"/>
    <property type="match status" value="2"/>
</dbReference>
<evidence type="ECO:0000313" key="13">
    <source>
        <dbReference type="Proteomes" id="UP000039324"/>
    </source>
</evidence>
<dbReference type="OrthoDB" id="47785at2759"/>
<comment type="similarity">
    <text evidence="2">Belongs to the tyrosyl-DNA phosphodiesterase family.</text>
</comment>
<dbReference type="EMBL" id="CDSF01000097">
    <property type="protein sequence ID" value="CEP00103.1"/>
    <property type="molecule type" value="Genomic_DNA"/>
</dbReference>
<sequence length="474" mass="51783">MTTDDGSGKDAMARAIAASVSAPVPSRAEMERERLARKRALQVDGGGGEPRAKRPTLRFATGESILTEVPLEEYRGGNGIAFDDLVDAPRLKRAFLTTYIIDEEWLREKLASVPDVCIALHWQAADGDRAGVRRRDQWRILHPPKPAFSCMHAKLMLLSYDGFLRVVISSGNLVPVDYGGYEKNIVFVQDFPLRPSSSNANNAFYNDLRSFIVALNAPSDVVSEFDRYEFAGAKARIVASRPGTHARTDPDYGLRALSRAVKAIGATAPDVSQRLLKLECSTSSLGALTTHWMHDFYKFASGLSPTTPSAKGAVNPPPIAVVFPTADTVASSIQQGGSLFFTRAKYQSPSFPRGILRDSISSRCPHSLMHAKVILARRDSDEGPVGWIYHGSHNMSSAAWGHLLSNGSFKVTNWELGVVVPMERPAASGTRLDGVPVQEDVDSVWKRTLPRYASIIPFVSPAPLYGGKMPFLRS</sequence>
<keyword evidence="7" id="KW-0234">DNA repair</keyword>
<dbReference type="CDD" id="cd09122">
    <property type="entry name" value="PLDc_Tdp1_1"/>
    <property type="match status" value="1"/>
</dbReference>
<keyword evidence="8" id="KW-0539">Nucleus</keyword>
<dbReference type="Pfam" id="PF06087">
    <property type="entry name" value="Tyr-DNA_phospho"/>
    <property type="match status" value="1"/>
</dbReference>